<dbReference type="RefSeq" id="WP_221191703.1">
    <property type="nucleotide sequence ID" value="NZ_JACHWZ010000001.1"/>
</dbReference>
<proteinExistence type="predicted"/>
<dbReference type="Gene3D" id="3.30.559.30">
    <property type="entry name" value="Nonribosomal peptide synthetase, condensation domain"/>
    <property type="match status" value="2"/>
</dbReference>
<dbReference type="SUPFAM" id="SSF47336">
    <property type="entry name" value="ACP-like"/>
    <property type="match status" value="1"/>
</dbReference>
<dbReference type="PROSITE" id="PS00455">
    <property type="entry name" value="AMP_BINDING"/>
    <property type="match status" value="1"/>
</dbReference>
<dbReference type="EMBL" id="JACHWZ010000001">
    <property type="protein sequence ID" value="MBB3059226.1"/>
    <property type="molecule type" value="Genomic_DNA"/>
</dbReference>
<dbReference type="SUPFAM" id="SSF56801">
    <property type="entry name" value="Acetyl-CoA synthetase-like"/>
    <property type="match status" value="1"/>
</dbReference>
<organism evidence="5 6">
    <name type="scientific">Microbulbifer rhizosphaerae</name>
    <dbReference type="NCBI Taxonomy" id="1562603"/>
    <lineage>
        <taxon>Bacteria</taxon>
        <taxon>Pseudomonadati</taxon>
        <taxon>Pseudomonadota</taxon>
        <taxon>Gammaproteobacteria</taxon>
        <taxon>Cellvibrionales</taxon>
        <taxon>Microbulbiferaceae</taxon>
        <taxon>Microbulbifer</taxon>
    </lineage>
</organism>
<dbReference type="InterPro" id="IPR042099">
    <property type="entry name" value="ANL_N_sf"/>
</dbReference>
<dbReference type="Gene3D" id="1.10.1200.10">
    <property type="entry name" value="ACP-like"/>
    <property type="match status" value="1"/>
</dbReference>
<dbReference type="InterPro" id="IPR020845">
    <property type="entry name" value="AMP-binding_CS"/>
</dbReference>
<name>A0A7W4W8Y7_9GAMM</name>
<dbReference type="CDD" id="cd19534">
    <property type="entry name" value="E_NRPS"/>
    <property type="match status" value="1"/>
</dbReference>
<dbReference type="InterPro" id="IPR006162">
    <property type="entry name" value="Ppantetheine_attach_site"/>
</dbReference>
<dbReference type="InterPro" id="IPR025110">
    <property type="entry name" value="AMP-bd_C"/>
</dbReference>
<evidence type="ECO:0000313" key="6">
    <source>
        <dbReference type="Proteomes" id="UP000535937"/>
    </source>
</evidence>
<protein>
    <submittedName>
        <fullName evidence="5">Amino acid adenylation domain-containing protein/non-ribosomal peptide synthase protein (TIGR01720 family)</fullName>
    </submittedName>
</protein>
<gene>
    <name evidence="5" type="ORF">FHS09_000027</name>
</gene>
<dbReference type="InterPro" id="IPR010060">
    <property type="entry name" value="NRPS_synth"/>
</dbReference>
<evidence type="ECO:0000313" key="5">
    <source>
        <dbReference type="EMBL" id="MBB3059226.1"/>
    </source>
</evidence>
<dbReference type="InterPro" id="IPR001242">
    <property type="entry name" value="Condensation_dom"/>
</dbReference>
<keyword evidence="6" id="KW-1185">Reference proteome</keyword>
<dbReference type="GO" id="GO:0003824">
    <property type="term" value="F:catalytic activity"/>
    <property type="evidence" value="ECO:0007669"/>
    <property type="project" value="InterPro"/>
</dbReference>
<evidence type="ECO:0000256" key="2">
    <source>
        <dbReference type="ARBA" id="ARBA00022450"/>
    </source>
</evidence>
<dbReference type="Pfam" id="PF00501">
    <property type="entry name" value="AMP-binding"/>
    <property type="match status" value="1"/>
</dbReference>
<reference evidence="5 6" key="1">
    <citation type="submission" date="2020-08" db="EMBL/GenBank/DDBJ databases">
        <title>Genomic Encyclopedia of Type Strains, Phase III (KMG-III): the genomes of soil and plant-associated and newly described type strains.</title>
        <authorList>
            <person name="Whitman W."/>
        </authorList>
    </citation>
    <scope>NUCLEOTIDE SEQUENCE [LARGE SCALE GENOMIC DNA]</scope>
    <source>
        <strain evidence="5 6">CECT 8799</strain>
    </source>
</reference>
<dbReference type="CDD" id="cd19531">
    <property type="entry name" value="LCL_NRPS-like"/>
    <property type="match status" value="1"/>
</dbReference>
<dbReference type="NCBIfam" id="TIGR01720">
    <property type="entry name" value="NRPS-para261"/>
    <property type="match status" value="1"/>
</dbReference>
<comment type="caution">
    <text evidence="5">The sequence shown here is derived from an EMBL/GenBank/DDBJ whole genome shotgun (WGS) entry which is preliminary data.</text>
</comment>
<dbReference type="InterPro" id="IPR009081">
    <property type="entry name" value="PP-bd_ACP"/>
</dbReference>
<sequence length="1539" mass="168660">MTARTLMHECWSRGITLSVTPSVDGGNLAFRAPPGTLDEALRERLRKSKAELLAALREEPDYFDARPLGANERSLWFLNCMAPQSSAYNLAFAARLHADISTDAVARAFAGLQKRYPILCSPYSERDGEPVQWLDGKRAPRPLELAGLSGGELRDQLAREADRPLDLAAGQACRALLLESDNEETGPHLLLVVHHIAADFAAFEILLRDFAELILGGEPGEADTGGYRAWMAEQARAVREQGDAHLDYWRRQLNGVPGLELPVDFPRPTEQTFDGEEIGFALTAADSRQLREAARQLGVTPYIYWLALFQWFLGRLSGQRAFTIGTPSGGRLAPEHRELVGYLVNPLVLACRPDEELTLEDWMRRVRQQVNEALEHQRYPFATLVEKLRPEREAGRAPLFQHMFTLNREQPLPIGERMIERQLLAEQRGAAHELNLVVVDREDGFLGKWRYNRALYARATVARLRDLFLELVRRSPDWLGRRLEDLEWPPREMAARLAGEARGWPDVSARGAFARQVRERPQAAAIHCNGQSLSYGELAERVNGCAAALAKQGLGAGDRLALCLPRGAELVTAMLAGWQRDAVYVALDPQWPPSRLAWVCEDAAPRLAVGLGERPDWLPAATAWLKASAGWPSLTGTLAEDADPQAPAYLIYTSGSTGRPKGVVIGQGALQHYAQAVAKRLELPAGASLASLASTATDLGYTAMFGALLTGRSLRLLDESLAFDAEELAAQLEREPVDCLKLVPSHLKALLVASRPARLLPRLCLVCGGEALSPELVGQVRALSPGLRILNHYGPTEATVGAVTGEVADPAPAEIPIGRPLANVTASVRNAAGQLLPRGVAGELCLGGPTLAQGYLNSPELTAAAFVDRDGERLYCTGDRAKINGEGQLHFLGRIDRQVKIRGYRVEPDEVARLLQARPQVRDVAVVNRPDSREQNRLVAYLVCEEGELDAVREALAAELPDYMLPAAWVLLPALPLKNNGKLDEAALPEPEAPAPAATEGAGDTDIDGAAATLLAITCELLGNDSIGADDNFFAVGGDSILSLQIIARAKQQGLQLTPKMIFEHQTVAALARVVERTGDPAAQSGGSAAPDSDFPLTPIQHWFFGLEQPEPGHWNQSLLLDVQRTLETDRLQRAIAAMLQRHPVLRARFENDSGQWRQRYRPWESDMAARVFAIDGAPPDPERLEFHQQGFALDRPPMIKLVYFPAAGRLLCTAHHLIVDAVTWRQLLMELEQLYLADESGETPALPAPTTGFHQWSQALAERAARADLDGQLAYWKRQLQDQPSLPAAPNRYADSRTCTLSLDADTTAQLLGGCHEAYNTGAQDLMLAALARVLGRWQGLDRVAVELENHGRAPGDWAPDVSRSPGWFTSRYPLALPVKESDEDAVIATKEALRLVPESGIGYGLLRFLRGAALPPPAGLITFNYLGQFDQWGGESQLFRIEEWSCPGARAEENLRSHWLDVNALVLGGRLQAEWRYVPAVHGEKEVPRLAREFFDELAALVRHCADPSAGRVTASDFPEAGLSDDELQGLLETLNP</sequence>
<dbReference type="PANTHER" id="PTHR45398:SF1">
    <property type="entry name" value="ENZYME, PUTATIVE (JCVI)-RELATED"/>
    <property type="match status" value="1"/>
</dbReference>
<dbReference type="Gene3D" id="3.40.50.12780">
    <property type="entry name" value="N-terminal domain of ligase-like"/>
    <property type="match status" value="1"/>
</dbReference>
<dbReference type="InterPro" id="IPR000873">
    <property type="entry name" value="AMP-dep_synth/lig_dom"/>
</dbReference>
<dbReference type="Gene3D" id="3.30.300.30">
    <property type="match status" value="1"/>
</dbReference>
<dbReference type="Pfam" id="PF13193">
    <property type="entry name" value="AMP-binding_C"/>
    <property type="match status" value="1"/>
</dbReference>
<dbReference type="Gene3D" id="3.30.559.10">
    <property type="entry name" value="Chloramphenicol acetyltransferase-like domain"/>
    <property type="match status" value="2"/>
</dbReference>
<feature type="domain" description="Carrier" evidence="4">
    <location>
        <begin position="1005"/>
        <end position="1079"/>
    </location>
</feature>
<comment type="cofactor">
    <cofactor evidence="1">
        <name>pantetheine 4'-phosphate</name>
        <dbReference type="ChEBI" id="CHEBI:47942"/>
    </cofactor>
</comment>
<accession>A0A7W4W8Y7</accession>
<dbReference type="PANTHER" id="PTHR45398">
    <property type="match status" value="1"/>
</dbReference>
<dbReference type="Proteomes" id="UP000535937">
    <property type="component" value="Unassembled WGS sequence"/>
</dbReference>
<dbReference type="SUPFAM" id="SSF52777">
    <property type="entry name" value="CoA-dependent acyltransferases"/>
    <property type="match status" value="4"/>
</dbReference>
<dbReference type="InterPro" id="IPR045851">
    <property type="entry name" value="AMP-bd_C_sf"/>
</dbReference>
<dbReference type="InterPro" id="IPR023213">
    <property type="entry name" value="CAT-like_dom_sf"/>
</dbReference>
<dbReference type="PROSITE" id="PS00012">
    <property type="entry name" value="PHOSPHOPANTETHEINE"/>
    <property type="match status" value="1"/>
</dbReference>
<dbReference type="InterPro" id="IPR041464">
    <property type="entry name" value="TubC_N"/>
</dbReference>
<dbReference type="PROSITE" id="PS50075">
    <property type="entry name" value="CARRIER"/>
    <property type="match status" value="1"/>
</dbReference>
<evidence type="ECO:0000259" key="4">
    <source>
        <dbReference type="PROSITE" id="PS50075"/>
    </source>
</evidence>
<evidence type="ECO:0000256" key="1">
    <source>
        <dbReference type="ARBA" id="ARBA00001957"/>
    </source>
</evidence>
<dbReference type="Pfam" id="PF00550">
    <property type="entry name" value="PP-binding"/>
    <property type="match status" value="1"/>
</dbReference>
<dbReference type="NCBIfam" id="TIGR01733">
    <property type="entry name" value="AA-adenyl-dom"/>
    <property type="match status" value="1"/>
</dbReference>
<dbReference type="GO" id="GO:0031177">
    <property type="term" value="F:phosphopantetheine binding"/>
    <property type="evidence" value="ECO:0007669"/>
    <property type="project" value="InterPro"/>
</dbReference>
<dbReference type="InterPro" id="IPR020806">
    <property type="entry name" value="PKS_PP-bd"/>
</dbReference>
<dbReference type="Pfam" id="PF00668">
    <property type="entry name" value="Condensation"/>
    <property type="match status" value="2"/>
</dbReference>
<dbReference type="Gene3D" id="1.10.10.1830">
    <property type="entry name" value="Non-ribosomal peptide synthase, adenylation domain"/>
    <property type="match status" value="1"/>
</dbReference>
<keyword evidence="2" id="KW-0596">Phosphopantetheine</keyword>
<dbReference type="InterPro" id="IPR036736">
    <property type="entry name" value="ACP-like_sf"/>
</dbReference>
<dbReference type="InterPro" id="IPR010071">
    <property type="entry name" value="AA_adenyl_dom"/>
</dbReference>
<dbReference type="InterPro" id="IPR044894">
    <property type="entry name" value="TubC_N_sf"/>
</dbReference>
<dbReference type="CDD" id="cd05930">
    <property type="entry name" value="A_NRPS"/>
    <property type="match status" value="1"/>
</dbReference>
<evidence type="ECO:0000256" key="3">
    <source>
        <dbReference type="ARBA" id="ARBA00022553"/>
    </source>
</evidence>
<keyword evidence="3" id="KW-0597">Phosphoprotein</keyword>
<dbReference type="SMART" id="SM00823">
    <property type="entry name" value="PKS_PP"/>
    <property type="match status" value="1"/>
</dbReference>
<dbReference type="Pfam" id="PF18563">
    <property type="entry name" value="TubC_N"/>
    <property type="match status" value="1"/>
</dbReference>